<dbReference type="InterPro" id="IPR023610">
    <property type="entry name" value="PInositol-4/5-P-5/4-kinase"/>
</dbReference>
<feature type="region of interest" description="Disordered" evidence="8">
    <location>
        <begin position="694"/>
        <end position="713"/>
    </location>
</feature>
<dbReference type="CDD" id="cd17302">
    <property type="entry name" value="PIPKc_AtPIP5K_like"/>
    <property type="match status" value="1"/>
</dbReference>
<comment type="caution">
    <text evidence="10">The sequence shown here is derived from an EMBL/GenBank/DDBJ whole genome shotgun (WGS) entry which is preliminary data.</text>
</comment>
<evidence type="ECO:0000256" key="1">
    <source>
        <dbReference type="ARBA" id="ARBA00012172"/>
    </source>
</evidence>
<organism evidence="10 11">
    <name type="scientific">Ficus carica</name>
    <name type="common">Common fig</name>
    <dbReference type="NCBI Taxonomy" id="3494"/>
    <lineage>
        <taxon>Eukaryota</taxon>
        <taxon>Viridiplantae</taxon>
        <taxon>Streptophyta</taxon>
        <taxon>Embryophyta</taxon>
        <taxon>Tracheophyta</taxon>
        <taxon>Spermatophyta</taxon>
        <taxon>Magnoliopsida</taxon>
        <taxon>eudicotyledons</taxon>
        <taxon>Gunneridae</taxon>
        <taxon>Pentapetalae</taxon>
        <taxon>rosids</taxon>
        <taxon>fabids</taxon>
        <taxon>Rosales</taxon>
        <taxon>Moraceae</taxon>
        <taxon>Ficeae</taxon>
        <taxon>Ficus</taxon>
    </lineage>
</organism>
<dbReference type="Gene3D" id="3.30.800.10">
    <property type="entry name" value="Phosphatidylinositol Phosphate Kinase II Beta"/>
    <property type="match status" value="1"/>
</dbReference>
<name>A0AA88CXW8_FICCA</name>
<dbReference type="InterPro" id="IPR003409">
    <property type="entry name" value="MORN"/>
</dbReference>
<evidence type="ECO:0000256" key="5">
    <source>
        <dbReference type="ARBA" id="ARBA00022777"/>
    </source>
</evidence>
<dbReference type="SUPFAM" id="SSF82185">
    <property type="entry name" value="Histone H3 K4-specific methyltransferase SET7/9 N-terminal domain"/>
    <property type="match status" value="2"/>
</dbReference>
<dbReference type="InterPro" id="IPR002498">
    <property type="entry name" value="PInositol-4-P-4/5-kinase_core"/>
</dbReference>
<gene>
    <name evidence="10" type="ORF">TIFTF001_046762</name>
</gene>
<accession>A0AA88CXW8</accession>
<feature type="domain" description="PIPK" evidence="9">
    <location>
        <begin position="425"/>
        <end position="783"/>
    </location>
</feature>
<keyword evidence="5 7" id="KW-0418">Kinase</keyword>
<feature type="compositionally biased region" description="Acidic residues" evidence="8">
    <location>
        <begin position="48"/>
        <end position="59"/>
    </location>
</feature>
<dbReference type="SMART" id="SM00698">
    <property type="entry name" value="MORN"/>
    <property type="match status" value="7"/>
</dbReference>
<dbReference type="Pfam" id="PF02493">
    <property type="entry name" value="MORN"/>
    <property type="match status" value="8"/>
</dbReference>
<evidence type="ECO:0000313" key="11">
    <source>
        <dbReference type="Proteomes" id="UP001187192"/>
    </source>
</evidence>
<keyword evidence="4 7" id="KW-0547">Nucleotide-binding</keyword>
<dbReference type="Gene3D" id="3.30.810.10">
    <property type="entry name" value="2-Layer Sandwich"/>
    <property type="match status" value="1"/>
</dbReference>
<dbReference type="SUPFAM" id="SSF56104">
    <property type="entry name" value="SAICAR synthase-like"/>
    <property type="match status" value="1"/>
</dbReference>
<sequence>MSKESSGNGMIKAWEATVKRTQLVAKRRANTIFGTTMSSAAVTPSAGESDDDDDEDYNNENDINTGGGGVLCEVYHAEKVLPNGDYYTGQWSDSFPHGQGKYLWTDGCMYVGEWFRGKSTGRGRFSWPSGAIYEGEFKSGYMDGTGTYTSPNGDTYKGQWVMNLKHGHGVKSYFNGDIYDGEWRRGSQASLKIRLEYDFEMKFSYSNRLIFQKLVIIFAGFSENKKLKWKIEEGRGRYQWRDGNCYVGEWKNGEICGKGVLMWRNGKRYDGFWEDSVPKGNGTFKWPDGSFYVGNWSKDPREQNGTYYPSGSSPDGNLEWDPQEVFDHDLSECRVRPCEKVSILPSQKRLAVWRSSKGGDGGGGERPRRFSVDGRMSVAVERPFDRMKLWGGGGEECGVEGLAGLGGGVGQPMTVFRKGKRQGETICKGHKNYELMLNLQLGIRHAVGRPAPATSGDLKPSAFDPKEKLWTRFPPEGSKYTPPHQSTEFKWKDYRPLVFRTLRRLFKVDPADYMISICGNDALRELSSPGKSGSFFYLTNDDRYMIKTIKKSEVKVLLRMLSAYYNHVRAFENTLVTKFYGLHCVKLTGQPIQKKVRFIIMGNLFCTEYTIHRRFDLKGSVLGRTIDKHETEIDENTILKDLDLNFMFRLQKSWFQEFCRQIDRDCEFLEQERIMDYSLLVGLHFRNTTAAGNLIPSGARTPTGDDNDGAPQLSREDMDQLLLDPSRWTSIKLGLNMPARVEKTIRRTDGELQLIIEPTGEYYEVIMFFGIIDILQDYDISKK</sequence>
<dbReference type="Gene3D" id="2.20.110.10">
    <property type="entry name" value="Histone H3 K4-specific methyltransferase SET7/9 N-terminal domain"/>
    <property type="match status" value="4"/>
</dbReference>
<dbReference type="InterPro" id="IPR017163">
    <property type="entry name" value="PIno-4-P-5_kinase_pln"/>
</dbReference>
<keyword evidence="2 7" id="KW-0808">Transferase</keyword>
<dbReference type="GO" id="GO:0046854">
    <property type="term" value="P:phosphatidylinositol phosphate biosynthetic process"/>
    <property type="evidence" value="ECO:0007669"/>
    <property type="project" value="TreeGrafter"/>
</dbReference>
<dbReference type="FunFam" id="3.30.800.10:FF:000003">
    <property type="entry name" value="Phosphatidylinositol 4-phosphate 5-kinase"/>
    <property type="match status" value="1"/>
</dbReference>
<dbReference type="GO" id="GO:0005886">
    <property type="term" value="C:plasma membrane"/>
    <property type="evidence" value="ECO:0007669"/>
    <property type="project" value="TreeGrafter"/>
</dbReference>
<reference evidence="10" key="1">
    <citation type="submission" date="2023-07" db="EMBL/GenBank/DDBJ databases">
        <title>draft genome sequence of fig (Ficus carica).</title>
        <authorList>
            <person name="Takahashi T."/>
            <person name="Nishimura K."/>
        </authorList>
    </citation>
    <scope>NUCLEOTIDE SEQUENCE</scope>
</reference>
<evidence type="ECO:0000256" key="7">
    <source>
        <dbReference type="PROSITE-ProRule" id="PRU00781"/>
    </source>
</evidence>
<dbReference type="EMBL" id="BTGU01004928">
    <property type="protein sequence ID" value="GMN33987.1"/>
    <property type="molecule type" value="Genomic_DNA"/>
</dbReference>
<dbReference type="PIRSF" id="PIRSF037274">
    <property type="entry name" value="PIP5K_plant_prd"/>
    <property type="match status" value="1"/>
</dbReference>
<evidence type="ECO:0000256" key="6">
    <source>
        <dbReference type="ARBA" id="ARBA00022840"/>
    </source>
</evidence>
<protein>
    <recommendedName>
        <fullName evidence="1">1-phosphatidylinositol-4-phosphate 5-kinase</fullName>
        <ecNumber evidence="1">2.7.1.68</ecNumber>
    </recommendedName>
</protein>
<evidence type="ECO:0000256" key="8">
    <source>
        <dbReference type="SAM" id="MobiDB-lite"/>
    </source>
</evidence>
<evidence type="ECO:0000259" key="9">
    <source>
        <dbReference type="PROSITE" id="PS51455"/>
    </source>
</evidence>
<keyword evidence="11" id="KW-1185">Reference proteome</keyword>
<dbReference type="PROSITE" id="PS51455">
    <property type="entry name" value="PIPK"/>
    <property type="match status" value="1"/>
</dbReference>
<evidence type="ECO:0000256" key="3">
    <source>
        <dbReference type="ARBA" id="ARBA00022737"/>
    </source>
</evidence>
<dbReference type="InterPro" id="IPR027483">
    <property type="entry name" value="PInositol-4-P-4/5-kinase_C_sf"/>
</dbReference>
<dbReference type="PANTHER" id="PTHR23086">
    <property type="entry name" value="PHOSPHATIDYLINOSITOL-4-PHOSPHATE 5-KINASE"/>
    <property type="match status" value="1"/>
</dbReference>
<dbReference type="Proteomes" id="UP001187192">
    <property type="component" value="Unassembled WGS sequence"/>
</dbReference>
<keyword evidence="3" id="KW-0677">Repeat</keyword>
<dbReference type="SMART" id="SM00330">
    <property type="entry name" value="PIPKc"/>
    <property type="match status" value="1"/>
</dbReference>
<dbReference type="InterPro" id="IPR027484">
    <property type="entry name" value="PInositol-4-P-5-kinase_N"/>
</dbReference>
<dbReference type="GO" id="GO:0005524">
    <property type="term" value="F:ATP binding"/>
    <property type="evidence" value="ECO:0007669"/>
    <property type="project" value="UniProtKB-UniRule"/>
</dbReference>
<evidence type="ECO:0000256" key="2">
    <source>
        <dbReference type="ARBA" id="ARBA00022679"/>
    </source>
</evidence>
<dbReference type="PANTHER" id="PTHR23086:SF29">
    <property type="entry name" value="PHOSPHATIDYLINOSITOL 4-PHOSPHATE 5-KINASE 4"/>
    <property type="match status" value="1"/>
</dbReference>
<dbReference type="GO" id="GO:0016308">
    <property type="term" value="F:1-phosphatidylinositol-4-phosphate 5-kinase activity"/>
    <property type="evidence" value="ECO:0007669"/>
    <property type="project" value="UniProtKB-EC"/>
</dbReference>
<dbReference type="AlphaFoldDB" id="A0AA88CXW8"/>
<dbReference type="EC" id="2.7.1.68" evidence="1"/>
<proteinExistence type="predicted"/>
<keyword evidence="6 7" id="KW-0067">ATP-binding</keyword>
<evidence type="ECO:0000313" key="10">
    <source>
        <dbReference type="EMBL" id="GMN33987.1"/>
    </source>
</evidence>
<feature type="non-terminal residue" evidence="10">
    <location>
        <position position="1"/>
    </location>
</feature>
<dbReference type="Pfam" id="PF01504">
    <property type="entry name" value="PIP5K"/>
    <property type="match status" value="1"/>
</dbReference>
<dbReference type="FunFam" id="2.20.110.10:FF:000015">
    <property type="entry name" value="Phosphatidylinositol 4-phosphate 5-kinase"/>
    <property type="match status" value="1"/>
</dbReference>
<feature type="region of interest" description="Disordered" evidence="8">
    <location>
        <begin position="40"/>
        <end position="65"/>
    </location>
</feature>
<evidence type="ECO:0000256" key="4">
    <source>
        <dbReference type="ARBA" id="ARBA00022741"/>
    </source>
</evidence>